<dbReference type="InterPro" id="IPR036047">
    <property type="entry name" value="F-box-like_dom_sf"/>
</dbReference>
<proteinExistence type="predicted"/>
<dbReference type="AlphaFoldDB" id="A0A8H3INR6"/>
<organism evidence="1 2">
    <name type="scientific">Heterodermia speciosa</name>
    <dbReference type="NCBI Taxonomy" id="116794"/>
    <lineage>
        <taxon>Eukaryota</taxon>
        <taxon>Fungi</taxon>
        <taxon>Dikarya</taxon>
        <taxon>Ascomycota</taxon>
        <taxon>Pezizomycotina</taxon>
        <taxon>Lecanoromycetes</taxon>
        <taxon>OSLEUM clade</taxon>
        <taxon>Lecanoromycetidae</taxon>
        <taxon>Caliciales</taxon>
        <taxon>Physciaceae</taxon>
        <taxon>Heterodermia</taxon>
    </lineage>
</organism>
<keyword evidence="2" id="KW-1185">Reference proteome</keyword>
<dbReference type="EMBL" id="CAJPDS010000045">
    <property type="protein sequence ID" value="CAF9927745.1"/>
    <property type="molecule type" value="Genomic_DNA"/>
</dbReference>
<sequence>MYDPPYCAICGGPFDHVKLLDFAQLGDDEEYLRDCAYDSQILSADRSAWIRHFRMLAQIDGDGRFSGRNVSSEADIYVSAVGQWEHDEDWFDNAHNRISPSSEDELNHTATRYRDFFVIHSHCMDILQQFLDYQASCPSPHSPKRVKEVVVAWQKDQRDGIMFSELYEDRGESRSLRSNWEIHPNIEHSHLYFGARRFWTDPWDYVPGHEYLCADPTQEPESEAFLSTCLTRPHLNCNTLFSSSAVQVGSSEDVVLSRSELVNLPREIHDLIISHLSLKAALSFYSSNRKLSKICDGTFWRFQTIRLHGGWLWELRRPNSFSPDDNWKILLQLLTKNRSKIREGAKPYWDSTVASKNAKPAEDMDVS</sequence>
<name>A0A8H3INR6_9LECA</name>
<protein>
    <recommendedName>
        <fullName evidence="3">F-box domain-containing protein</fullName>
    </recommendedName>
</protein>
<dbReference type="SUPFAM" id="SSF81383">
    <property type="entry name" value="F-box domain"/>
    <property type="match status" value="1"/>
</dbReference>
<comment type="caution">
    <text evidence="1">The sequence shown here is derived from an EMBL/GenBank/DDBJ whole genome shotgun (WGS) entry which is preliminary data.</text>
</comment>
<dbReference type="OrthoDB" id="3932329at2759"/>
<evidence type="ECO:0008006" key="3">
    <source>
        <dbReference type="Google" id="ProtNLM"/>
    </source>
</evidence>
<evidence type="ECO:0000313" key="2">
    <source>
        <dbReference type="Proteomes" id="UP000664521"/>
    </source>
</evidence>
<reference evidence="1" key="1">
    <citation type="submission" date="2021-03" db="EMBL/GenBank/DDBJ databases">
        <authorList>
            <person name="Tagirdzhanova G."/>
        </authorList>
    </citation>
    <scope>NUCLEOTIDE SEQUENCE</scope>
</reference>
<evidence type="ECO:0000313" key="1">
    <source>
        <dbReference type="EMBL" id="CAF9927745.1"/>
    </source>
</evidence>
<accession>A0A8H3INR6</accession>
<gene>
    <name evidence="1" type="ORF">HETSPECPRED_006668</name>
</gene>
<dbReference type="Proteomes" id="UP000664521">
    <property type="component" value="Unassembled WGS sequence"/>
</dbReference>